<evidence type="ECO:0000313" key="2">
    <source>
        <dbReference type="Proteomes" id="UP000237752"/>
    </source>
</evidence>
<reference evidence="1 2" key="1">
    <citation type="submission" date="2018-03" db="EMBL/GenBank/DDBJ databases">
        <title>Genomic Encyclopedia of Archaeal and Bacterial Type Strains, Phase II (KMG-II): from individual species to whole genera.</title>
        <authorList>
            <person name="Goeker M."/>
        </authorList>
    </citation>
    <scope>NUCLEOTIDE SEQUENCE [LARGE SCALE GENOMIC DNA]</scope>
    <source>
        <strain evidence="1 2">DSM 100065</strain>
    </source>
</reference>
<sequence>MSTTERSWEWIRSQLSTTGLVRSFDVPAGDPLSGRTYAYDQALALLTALSLGDAATAQILVTGLLRLQTAGGPHDGAFIASAAALNPAAGLPEYRTGIHSIAAYAVLRYIATVPQNDAARPPVVDAAERAVRWLLAQQVRSGTMTGLVSGGYGAYLPDGSFDPTVAITWASTEHNLDAWHTLSLARSVVDDAAVATAASLLGTSVVTRLWDAKDRHFLQGWTLDGPDHDEALDVNSWGAIFLHAVGESGKAQAALKHVARFSSVAPPVIGYGPQAPSTEPLVWFEGSAGVALAQCRLHQTAAARRTLSALDAARLRSGAWPAATRADSAWGMTAAPAVAATAWMLLAAQALAGVPAIWDERPMKEPLRDEL</sequence>
<comment type="caution">
    <text evidence="1">The sequence shown here is derived from an EMBL/GenBank/DDBJ whole genome shotgun (WGS) entry which is preliminary data.</text>
</comment>
<organism evidence="1 2">
    <name type="scientific">Antricoccus suffuscus</name>
    <dbReference type="NCBI Taxonomy" id="1629062"/>
    <lineage>
        <taxon>Bacteria</taxon>
        <taxon>Bacillati</taxon>
        <taxon>Actinomycetota</taxon>
        <taxon>Actinomycetes</taxon>
        <taxon>Geodermatophilales</taxon>
        <taxon>Antricoccaceae</taxon>
        <taxon>Antricoccus</taxon>
    </lineage>
</organism>
<dbReference type="EMBL" id="PVUE01000001">
    <property type="protein sequence ID" value="PRZ44030.1"/>
    <property type="molecule type" value="Genomic_DNA"/>
</dbReference>
<dbReference type="RefSeq" id="WP_146135243.1">
    <property type="nucleotide sequence ID" value="NZ_PVUE01000001.1"/>
</dbReference>
<dbReference type="AlphaFoldDB" id="A0A2T1A609"/>
<proteinExistence type="predicted"/>
<evidence type="ECO:0008006" key="3">
    <source>
        <dbReference type="Google" id="ProtNLM"/>
    </source>
</evidence>
<dbReference type="SUPFAM" id="SSF48208">
    <property type="entry name" value="Six-hairpin glycosidases"/>
    <property type="match status" value="1"/>
</dbReference>
<dbReference type="GO" id="GO:0005975">
    <property type="term" value="P:carbohydrate metabolic process"/>
    <property type="evidence" value="ECO:0007669"/>
    <property type="project" value="InterPro"/>
</dbReference>
<dbReference type="InterPro" id="IPR008928">
    <property type="entry name" value="6-hairpin_glycosidase_sf"/>
</dbReference>
<dbReference type="Proteomes" id="UP000237752">
    <property type="component" value="Unassembled WGS sequence"/>
</dbReference>
<gene>
    <name evidence="1" type="ORF">CLV47_101154</name>
</gene>
<dbReference type="OrthoDB" id="5480482at2"/>
<evidence type="ECO:0000313" key="1">
    <source>
        <dbReference type="EMBL" id="PRZ44030.1"/>
    </source>
</evidence>
<accession>A0A2T1A609</accession>
<keyword evidence="2" id="KW-1185">Reference proteome</keyword>
<protein>
    <recommendedName>
        <fullName evidence="3">Lanthionine synthetase-like protein</fullName>
    </recommendedName>
</protein>
<name>A0A2T1A609_9ACTN</name>